<evidence type="ECO:0000256" key="2">
    <source>
        <dbReference type="SAM" id="SignalP"/>
    </source>
</evidence>
<name>A0ABW0QPJ5_9GAMM</name>
<evidence type="ECO:0000313" key="5">
    <source>
        <dbReference type="Proteomes" id="UP001596114"/>
    </source>
</evidence>
<evidence type="ECO:0000259" key="3">
    <source>
        <dbReference type="Pfam" id="PF04773"/>
    </source>
</evidence>
<gene>
    <name evidence="4" type="ORF">ACFPPA_02490</name>
</gene>
<evidence type="ECO:0000313" key="4">
    <source>
        <dbReference type="EMBL" id="MFC5524604.1"/>
    </source>
</evidence>
<feature type="region of interest" description="Disordered" evidence="1">
    <location>
        <begin position="489"/>
        <end position="509"/>
    </location>
</feature>
<feature type="domain" description="FecR protein" evidence="3">
    <location>
        <begin position="80"/>
        <end position="175"/>
    </location>
</feature>
<feature type="compositionally biased region" description="Basic and acidic residues" evidence="1">
    <location>
        <begin position="704"/>
        <end position="730"/>
    </location>
</feature>
<feature type="region of interest" description="Disordered" evidence="1">
    <location>
        <begin position="450"/>
        <end position="471"/>
    </location>
</feature>
<feature type="compositionally biased region" description="Basic and acidic residues" evidence="1">
    <location>
        <begin position="568"/>
        <end position="579"/>
    </location>
</feature>
<feature type="compositionally biased region" description="Basic and acidic residues" evidence="1">
    <location>
        <begin position="399"/>
        <end position="411"/>
    </location>
</feature>
<proteinExistence type="predicted"/>
<feature type="signal peptide" evidence="2">
    <location>
        <begin position="1"/>
        <end position="32"/>
    </location>
</feature>
<sequence>MRLLAKFLAPLRRHGRLLAVLLLCAGAGLAQAQSGVNDDSADPPGRVARLSYVAGDLGFLPAGASDWSDADLNRPLTTGDRLSTSDNARAELEFGGGTLRMDHRTDVGLLDLDDRLAQVELTQGTLSLSVRHLDDGQSYEIDTPTVALVIDQPGTFRVDIDDRGGTRVTAFDGSASVYGQDNAQRTINPGRSYRFADSSLAMVTIMDIDGGDAFDAWTDRRNRRYAESVSRRYVSDDVVGYQDLDQYGDWQDTSDYGAVWYPTQVAADWAPYRDGHWAYIAPWGWTWVDDTPWGYAPYHYGRWAYTHRGWGWIPGPRDVRPIYAPALVAFVGGGGWSVGIGSGPVGWFPLGPDEIYDPWYHTSRGYYADINIHNMRERHGHDHRADIDHHYDRYRRGLPDADGRHANRDAPRGFTAVPGRTFAAGRDVRRNLVRVDARERAAAPMLARGSRQLRPDAEAARAPGNAHVRNLPAGGFNREVVARHAPPVMTRGAGDIGHADRSIGSRRAGPAVDSHVRVLDRRQVSGPIRALPVATRVTAGTPADRGHGDAATVRAESGLPSARFAHPQGRDHMDRRESMPRPGVSYISGAGERASRPMSRGGPDLPAVPQIRRAEPVNRIAPTSEARPQQRFEADRSRQPDRAARNIPMRNAPEPRFQRAAPEPRSYVREAPRPMPARSEPPRQIMQQPRYQQPPRVAAPPRAEAPRAQRSEPRPEREPPPKRRKDGQRP</sequence>
<feature type="compositionally biased region" description="Low complexity" evidence="1">
    <location>
        <begin position="682"/>
        <end position="703"/>
    </location>
</feature>
<dbReference type="InterPro" id="IPR046535">
    <property type="entry name" value="DUF6600"/>
</dbReference>
<evidence type="ECO:0000256" key="1">
    <source>
        <dbReference type="SAM" id="MobiDB-lite"/>
    </source>
</evidence>
<accession>A0ABW0QPJ5</accession>
<dbReference type="Proteomes" id="UP001596114">
    <property type="component" value="Unassembled WGS sequence"/>
</dbReference>
<dbReference type="Pfam" id="PF04773">
    <property type="entry name" value="FecR"/>
    <property type="match status" value="1"/>
</dbReference>
<reference evidence="5" key="1">
    <citation type="journal article" date="2019" name="Int. J. Syst. Evol. Microbiol.">
        <title>The Global Catalogue of Microorganisms (GCM) 10K type strain sequencing project: providing services to taxonomists for standard genome sequencing and annotation.</title>
        <authorList>
            <consortium name="The Broad Institute Genomics Platform"/>
            <consortium name="The Broad Institute Genome Sequencing Center for Infectious Disease"/>
            <person name="Wu L."/>
            <person name="Ma J."/>
        </authorList>
    </citation>
    <scope>NUCLEOTIDE SEQUENCE [LARGE SCALE GENOMIC DNA]</scope>
    <source>
        <strain evidence="5">CGMCC 1.16619</strain>
    </source>
</reference>
<feature type="compositionally biased region" description="Basic and acidic residues" evidence="1">
    <location>
        <begin position="628"/>
        <end position="644"/>
    </location>
</feature>
<feature type="region of interest" description="Disordered" evidence="1">
    <location>
        <begin position="399"/>
        <end position="418"/>
    </location>
</feature>
<feature type="region of interest" description="Disordered" evidence="1">
    <location>
        <begin position="562"/>
        <end position="730"/>
    </location>
</feature>
<keyword evidence="2" id="KW-0732">Signal</keyword>
<protein>
    <submittedName>
        <fullName evidence="4">DUF6600 domain-containing protein</fullName>
    </submittedName>
</protein>
<organism evidence="4 5">
    <name type="scientific">Rhodanobacter ginsengisoli</name>
    <dbReference type="NCBI Taxonomy" id="418646"/>
    <lineage>
        <taxon>Bacteria</taxon>
        <taxon>Pseudomonadati</taxon>
        <taxon>Pseudomonadota</taxon>
        <taxon>Gammaproteobacteria</taxon>
        <taxon>Lysobacterales</taxon>
        <taxon>Rhodanobacteraceae</taxon>
        <taxon>Rhodanobacter</taxon>
    </lineage>
</organism>
<comment type="caution">
    <text evidence="4">The sequence shown here is derived from an EMBL/GenBank/DDBJ whole genome shotgun (WGS) entry which is preliminary data.</text>
</comment>
<dbReference type="PANTHER" id="PTHR38731">
    <property type="entry name" value="LIPL45-RELATED LIPOPROTEIN-RELATED"/>
    <property type="match status" value="1"/>
</dbReference>
<feature type="chain" id="PRO_5046792549" evidence="2">
    <location>
        <begin position="33"/>
        <end position="730"/>
    </location>
</feature>
<keyword evidence="5" id="KW-1185">Reference proteome</keyword>
<dbReference type="PANTHER" id="PTHR38731:SF3">
    <property type="entry name" value="BLL6125 PROTEIN"/>
    <property type="match status" value="1"/>
</dbReference>
<dbReference type="InterPro" id="IPR006860">
    <property type="entry name" value="FecR"/>
</dbReference>
<dbReference type="RefSeq" id="WP_377316942.1">
    <property type="nucleotide sequence ID" value="NZ_JBHSNF010000001.1"/>
</dbReference>
<dbReference type="EMBL" id="JBHSNF010000001">
    <property type="protein sequence ID" value="MFC5524604.1"/>
    <property type="molecule type" value="Genomic_DNA"/>
</dbReference>
<dbReference type="Pfam" id="PF20245">
    <property type="entry name" value="DUF6600"/>
    <property type="match status" value="1"/>
</dbReference>